<reference evidence="1" key="2">
    <citation type="submission" date="2020-09" db="EMBL/GenBank/DDBJ databases">
        <authorList>
            <person name="Sun Q."/>
            <person name="Kim S."/>
        </authorList>
    </citation>
    <scope>NUCLEOTIDE SEQUENCE</scope>
    <source>
        <strain evidence="1">KCTC 32020</strain>
    </source>
</reference>
<dbReference type="RefSeq" id="WP_146473864.1">
    <property type="nucleotide sequence ID" value="NZ_BNCF01000010.1"/>
</dbReference>
<proteinExistence type="predicted"/>
<evidence type="ECO:0008006" key="3">
    <source>
        <dbReference type="Google" id="ProtNLM"/>
    </source>
</evidence>
<dbReference type="InterPro" id="IPR029063">
    <property type="entry name" value="SAM-dependent_MTases_sf"/>
</dbReference>
<dbReference type="OrthoDB" id="9801609at2"/>
<protein>
    <recommendedName>
        <fullName evidence="3">Methyltransferase domain-containing protein</fullName>
    </recommendedName>
</protein>
<gene>
    <name evidence="1" type="ORF">GCM10007167_19420</name>
</gene>
<dbReference type="Gene3D" id="3.40.50.150">
    <property type="entry name" value="Vaccinia Virus protein VP39"/>
    <property type="match status" value="1"/>
</dbReference>
<accession>A0A918Z587</accession>
<name>A0A918Z587_9GAMM</name>
<dbReference type="AlphaFoldDB" id="A0A918Z587"/>
<dbReference type="SUPFAM" id="SSF48452">
    <property type="entry name" value="TPR-like"/>
    <property type="match status" value="1"/>
</dbReference>
<dbReference type="SUPFAM" id="SSF53335">
    <property type="entry name" value="S-adenosyl-L-methionine-dependent methyltransferases"/>
    <property type="match status" value="1"/>
</dbReference>
<dbReference type="Gene3D" id="1.25.40.10">
    <property type="entry name" value="Tetratricopeptide repeat domain"/>
    <property type="match status" value="1"/>
</dbReference>
<dbReference type="EMBL" id="BNCF01000010">
    <property type="protein sequence ID" value="GHE37386.1"/>
    <property type="molecule type" value="Genomic_DNA"/>
</dbReference>
<keyword evidence="2" id="KW-1185">Reference proteome</keyword>
<sequence>MNLHTRTPGPDPVECALAAMSQGDTERAAAIVRAALDDDPLDTRLHVVHATLAAYSGDGRAALEHLWRGLAAEPGHAFCRQEFGELLVPVRTDPGTVAKNFEFDSGERQTAAEVEAIRADHRERYAFAARWLRAHLGELRVRTGIDAFAGNGYGSRMLADLCGARMVGIDGSAGAVEHAERCFGDHRVVFVHAVYPFALRAGMFDFAVCFESIEHVDDPLGLLEQLRGAASGPIVVSVPNERALPFATFGARFEHHVRHFRMTQLQALMSAAGWPRMRAAYGQDVYAIEHGDIAGLLPEHRMRLHAVREDSQFLVCAFDTA</sequence>
<evidence type="ECO:0000313" key="1">
    <source>
        <dbReference type="EMBL" id="GHE37386.1"/>
    </source>
</evidence>
<organism evidence="1 2">
    <name type="scientific">Vulcaniibacterium thermophilum</name>
    <dbReference type="NCBI Taxonomy" id="1169913"/>
    <lineage>
        <taxon>Bacteria</taxon>
        <taxon>Pseudomonadati</taxon>
        <taxon>Pseudomonadota</taxon>
        <taxon>Gammaproteobacteria</taxon>
        <taxon>Lysobacterales</taxon>
        <taxon>Lysobacteraceae</taxon>
        <taxon>Vulcaniibacterium</taxon>
    </lineage>
</organism>
<evidence type="ECO:0000313" key="2">
    <source>
        <dbReference type="Proteomes" id="UP000636453"/>
    </source>
</evidence>
<reference evidence="1" key="1">
    <citation type="journal article" date="2014" name="Int. J. Syst. Evol. Microbiol.">
        <title>Complete genome sequence of Corynebacterium casei LMG S-19264T (=DSM 44701T), isolated from a smear-ripened cheese.</title>
        <authorList>
            <consortium name="US DOE Joint Genome Institute (JGI-PGF)"/>
            <person name="Walter F."/>
            <person name="Albersmeier A."/>
            <person name="Kalinowski J."/>
            <person name="Ruckert C."/>
        </authorList>
    </citation>
    <scope>NUCLEOTIDE SEQUENCE</scope>
    <source>
        <strain evidence="1">KCTC 32020</strain>
    </source>
</reference>
<dbReference type="InterPro" id="IPR011990">
    <property type="entry name" value="TPR-like_helical_dom_sf"/>
</dbReference>
<dbReference type="CDD" id="cd02440">
    <property type="entry name" value="AdoMet_MTases"/>
    <property type="match status" value="1"/>
</dbReference>
<dbReference type="Pfam" id="PF13489">
    <property type="entry name" value="Methyltransf_23"/>
    <property type="match status" value="1"/>
</dbReference>
<dbReference type="Proteomes" id="UP000636453">
    <property type="component" value="Unassembled WGS sequence"/>
</dbReference>
<comment type="caution">
    <text evidence="1">The sequence shown here is derived from an EMBL/GenBank/DDBJ whole genome shotgun (WGS) entry which is preliminary data.</text>
</comment>